<dbReference type="Pfam" id="PF00535">
    <property type="entry name" value="Glycos_transf_2"/>
    <property type="match status" value="1"/>
</dbReference>
<accession>A0A6A9V296</accession>
<sequence length="641" mass="71616">MTDDELARFVHAFDELDLKVLERTALRNESRAHRRMLAYLAGRGRVPVNELLDLECWRSDRWLRQVKQQELDVEALTSLAYVLALQGSIVQDRVLDESVQTDRQTAIEMFDHVRRTGGMSKMQRAHALVYLDLLTTMSAPTKLRHVLSSAALPPCDTAVHRLDSANPSFHPEASWADWLERLHEYLPTAMKGLCLLPDARTPFDGLWAPSGQPVDDGPVVSVVVSVYNPTEHLFSAIDSILRQSYTNLEIIVVDDASAATSDRVLQAVASKDSRIRVLRMAVNGGTYRCRNYALSVASGKYVTFHDDDDWAHPQRIARQVAAMQAGSGVVASLSYCIRATEQLSFVRVGYHGPRLNASSLMFDRRKVTARIGFFDSVRKGADSEYANRIQAVFGKRSLIEVRDVLAVVRVGQESLSTGDFRPGWRHRSRWAYRMQYTRWHETLRRGTCDGFIGTINRDHQHFPAPRKMTGSPTDLTPWDVVVVSDWRDEQRAEGSMALVDRLTAKGSRVAVAQLEDYRAAARVDVPLVDKVADWINSQVVDLVLSDDPLRARTVVVAAPELLQFADPRPTSWTVAEVLIATSGDSMEPTASTYDPGRCQYVATALYGAEARWRCASEAEARFVREAVEASLVEIGDAESSA</sequence>
<dbReference type="SUPFAM" id="SSF53448">
    <property type="entry name" value="Nucleotide-diphospho-sugar transferases"/>
    <property type="match status" value="1"/>
</dbReference>
<evidence type="ECO:0000259" key="1">
    <source>
        <dbReference type="Pfam" id="PF00535"/>
    </source>
</evidence>
<dbReference type="EMBL" id="WPCU01000010">
    <property type="protein sequence ID" value="MVA77756.1"/>
    <property type="molecule type" value="Genomic_DNA"/>
</dbReference>
<dbReference type="Gene3D" id="3.90.550.10">
    <property type="entry name" value="Spore Coat Polysaccharide Biosynthesis Protein SpsA, Chain A"/>
    <property type="match status" value="1"/>
</dbReference>
<dbReference type="PANTHER" id="PTHR43685:SF2">
    <property type="entry name" value="GLYCOSYLTRANSFERASE 2-LIKE DOMAIN-CONTAINING PROTEIN"/>
    <property type="match status" value="1"/>
</dbReference>
<dbReference type="InterPro" id="IPR029044">
    <property type="entry name" value="Nucleotide-diphossugar_trans"/>
</dbReference>
<dbReference type="InterPro" id="IPR050834">
    <property type="entry name" value="Glycosyltransf_2"/>
</dbReference>
<name>A0A6A9V296_9ACTN</name>
<dbReference type="CDD" id="cd00761">
    <property type="entry name" value="Glyco_tranf_GTA_type"/>
    <property type="match status" value="1"/>
</dbReference>
<dbReference type="RefSeq" id="WP_156611966.1">
    <property type="nucleotide sequence ID" value="NZ_WPCU01000010.1"/>
</dbReference>
<reference evidence="2 3" key="1">
    <citation type="submission" date="2019-12" db="EMBL/GenBank/DDBJ databases">
        <title>Auraticoccus cholistani sp. nov., an actinomycete isolated from soil of Cholistan desert.</title>
        <authorList>
            <person name="Cheema M.T."/>
        </authorList>
    </citation>
    <scope>NUCLEOTIDE SEQUENCE [LARGE SCALE GENOMIC DNA]</scope>
    <source>
        <strain evidence="2 3">F435</strain>
    </source>
</reference>
<dbReference type="InterPro" id="IPR001173">
    <property type="entry name" value="Glyco_trans_2-like"/>
</dbReference>
<organism evidence="2 3">
    <name type="scientific">Auraticoccus cholistanensis</name>
    <dbReference type="NCBI Taxonomy" id="2656650"/>
    <lineage>
        <taxon>Bacteria</taxon>
        <taxon>Bacillati</taxon>
        <taxon>Actinomycetota</taxon>
        <taxon>Actinomycetes</taxon>
        <taxon>Propionibacteriales</taxon>
        <taxon>Propionibacteriaceae</taxon>
        <taxon>Auraticoccus</taxon>
    </lineage>
</organism>
<dbReference type="PANTHER" id="PTHR43685">
    <property type="entry name" value="GLYCOSYLTRANSFERASE"/>
    <property type="match status" value="1"/>
</dbReference>
<dbReference type="Proteomes" id="UP000435304">
    <property type="component" value="Unassembled WGS sequence"/>
</dbReference>
<proteinExistence type="predicted"/>
<keyword evidence="2" id="KW-0808">Transferase</keyword>
<evidence type="ECO:0000313" key="2">
    <source>
        <dbReference type="EMBL" id="MVA77756.1"/>
    </source>
</evidence>
<feature type="domain" description="Glycosyltransferase 2-like" evidence="1">
    <location>
        <begin position="221"/>
        <end position="339"/>
    </location>
</feature>
<dbReference type="GO" id="GO:0016740">
    <property type="term" value="F:transferase activity"/>
    <property type="evidence" value="ECO:0007669"/>
    <property type="project" value="UniProtKB-KW"/>
</dbReference>
<protein>
    <submittedName>
        <fullName evidence="2">Glycosyltransferase</fullName>
    </submittedName>
</protein>
<comment type="caution">
    <text evidence="2">The sequence shown here is derived from an EMBL/GenBank/DDBJ whole genome shotgun (WGS) entry which is preliminary data.</text>
</comment>
<gene>
    <name evidence="2" type="ORF">GC722_17300</name>
</gene>
<keyword evidence="3" id="KW-1185">Reference proteome</keyword>
<evidence type="ECO:0000313" key="3">
    <source>
        <dbReference type="Proteomes" id="UP000435304"/>
    </source>
</evidence>
<dbReference type="AlphaFoldDB" id="A0A6A9V296"/>